<keyword evidence="2 10" id="KW-0378">Hydrolase</keyword>
<dbReference type="KEGG" id="dba:Dbac_0040"/>
<dbReference type="Gene3D" id="3.40.50.880">
    <property type="match status" value="1"/>
</dbReference>
<dbReference type="PANTHER" id="PTHR31559:SF0">
    <property type="entry name" value="PYRIDOXAL 5'-PHOSPHATE SYNTHASE SUBUNIT SNO1-RELATED"/>
    <property type="match status" value="1"/>
</dbReference>
<keyword evidence="13" id="KW-0808">Transferase</keyword>
<dbReference type="FunFam" id="3.40.50.880:FF:000010">
    <property type="entry name" value="uncharacterized protein LOC100176842 isoform X2"/>
    <property type="match status" value="1"/>
</dbReference>
<evidence type="ECO:0000256" key="7">
    <source>
        <dbReference type="ARBA" id="ARBA00049534"/>
    </source>
</evidence>
<dbReference type="EC" id="4.3.3.6" evidence="10"/>
<dbReference type="STRING" id="525897.Dbac_0040"/>
<dbReference type="MEROPS" id="C26.A32"/>
<dbReference type="PROSITE" id="PS51130">
    <property type="entry name" value="PDXT_SNO_2"/>
    <property type="match status" value="1"/>
</dbReference>
<evidence type="ECO:0000256" key="2">
    <source>
        <dbReference type="ARBA" id="ARBA00022801"/>
    </source>
</evidence>
<comment type="similarity">
    <text evidence="1 10">Belongs to the glutaminase PdxT/SNO family.</text>
</comment>
<evidence type="ECO:0000313" key="14">
    <source>
        <dbReference type="Proteomes" id="UP000002216"/>
    </source>
</evidence>
<dbReference type="AlphaFoldDB" id="C7LSF6"/>
<accession>C7LSF6</accession>
<evidence type="ECO:0000256" key="8">
    <source>
        <dbReference type="ARBA" id="ARBA00054599"/>
    </source>
</evidence>
<dbReference type="OrthoDB" id="9810320at2"/>
<dbReference type="GO" id="GO:0042823">
    <property type="term" value="P:pyridoxal phosphate biosynthetic process"/>
    <property type="evidence" value="ECO:0007669"/>
    <property type="project" value="UniProtKB-UniRule"/>
</dbReference>
<proteinExistence type="inferred from homology"/>
<protein>
    <recommendedName>
        <fullName evidence="10">Pyridoxal 5'-phosphate synthase subunit PdxT</fullName>
        <ecNumber evidence="10">4.3.3.6</ecNumber>
    </recommendedName>
    <alternativeName>
        <fullName evidence="10">Pdx2</fullName>
    </alternativeName>
    <alternativeName>
        <fullName evidence="10">Pyridoxal 5'-phosphate synthase glutaminase subunit</fullName>
        <ecNumber evidence="10">3.5.1.2</ecNumber>
    </alternativeName>
</protein>
<dbReference type="CDD" id="cd01749">
    <property type="entry name" value="GATase1_PB"/>
    <property type="match status" value="1"/>
</dbReference>
<dbReference type="InterPro" id="IPR002161">
    <property type="entry name" value="PdxT/SNO"/>
</dbReference>
<sequence>MRIGILALQGAFAEHAEMLGSFGVRAGLVRTPAQLEGLDGLILPGGESTSMRRLAGQFGLDAALRDFGATRPVWGVCAGLILVAARVDGEEPFLGLMDMGVARNAYGRQQESFVSGLSFADLPDSRPYPGVFIRAPRVLETGPGVTVLARQGEAPVALRQGHLMATAFHPELTADGRVHGYFLELCADQAKRVAAG</sequence>
<dbReference type="Proteomes" id="UP000002216">
    <property type="component" value="Chromosome"/>
</dbReference>
<dbReference type="Pfam" id="PF01174">
    <property type="entry name" value="SNO"/>
    <property type="match status" value="1"/>
</dbReference>
<evidence type="ECO:0000256" key="12">
    <source>
        <dbReference type="PIRSR" id="PIRSR005639-2"/>
    </source>
</evidence>
<dbReference type="NCBIfam" id="TIGR03800">
    <property type="entry name" value="PLP_synth_Pdx2"/>
    <property type="match status" value="1"/>
</dbReference>
<feature type="binding site" evidence="10 12">
    <location>
        <begin position="133"/>
        <end position="134"/>
    </location>
    <ligand>
        <name>L-glutamine</name>
        <dbReference type="ChEBI" id="CHEBI:58359"/>
    </ligand>
</feature>
<dbReference type="GO" id="GO:0016740">
    <property type="term" value="F:transferase activity"/>
    <property type="evidence" value="ECO:0007669"/>
    <property type="project" value="UniProtKB-KW"/>
</dbReference>
<dbReference type="eggNOG" id="COG0311">
    <property type="taxonomic scope" value="Bacteria"/>
</dbReference>
<evidence type="ECO:0000256" key="5">
    <source>
        <dbReference type="ARBA" id="ARBA00023239"/>
    </source>
</evidence>
<comment type="catalytic activity">
    <reaction evidence="6 10">
        <text>aldehydo-D-ribose 5-phosphate + D-glyceraldehyde 3-phosphate + L-glutamine = pyridoxal 5'-phosphate + L-glutamate + phosphate + 3 H2O + H(+)</text>
        <dbReference type="Rhea" id="RHEA:31507"/>
        <dbReference type="ChEBI" id="CHEBI:15377"/>
        <dbReference type="ChEBI" id="CHEBI:15378"/>
        <dbReference type="ChEBI" id="CHEBI:29985"/>
        <dbReference type="ChEBI" id="CHEBI:43474"/>
        <dbReference type="ChEBI" id="CHEBI:58273"/>
        <dbReference type="ChEBI" id="CHEBI:58359"/>
        <dbReference type="ChEBI" id="CHEBI:59776"/>
        <dbReference type="ChEBI" id="CHEBI:597326"/>
        <dbReference type="EC" id="4.3.3.6"/>
    </reaction>
</comment>
<dbReference type="PROSITE" id="PS51273">
    <property type="entry name" value="GATASE_TYPE_1"/>
    <property type="match status" value="1"/>
</dbReference>
<dbReference type="HOGENOM" id="CLU_069674_2_0_7"/>
<evidence type="ECO:0000256" key="6">
    <source>
        <dbReference type="ARBA" id="ARBA00047992"/>
    </source>
</evidence>
<organism evidence="13 14">
    <name type="scientific">Desulfomicrobium baculatum (strain DSM 4028 / VKM B-1378 / X)</name>
    <name type="common">Desulfovibrio baculatus</name>
    <dbReference type="NCBI Taxonomy" id="525897"/>
    <lineage>
        <taxon>Bacteria</taxon>
        <taxon>Pseudomonadati</taxon>
        <taxon>Thermodesulfobacteriota</taxon>
        <taxon>Desulfovibrionia</taxon>
        <taxon>Desulfovibrionales</taxon>
        <taxon>Desulfomicrobiaceae</taxon>
        <taxon>Desulfomicrobium</taxon>
    </lineage>
</organism>
<dbReference type="RefSeq" id="WP_012805255.1">
    <property type="nucleotide sequence ID" value="NC_013173.1"/>
</dbReference>
<evidence type="ECO:0000256" key="4">
    <source>
        <dbReference type="ARBA" id="ARBA00022962"/>
    </source>
</evidence>
<keyword evidence="14" id="KW-1185">Reference proteome</keyword>
<evidence type="ECO:0000256" key="1">
    <source>
        <dbReference type="ARBA" id="ARBA00008345"/>
    </source>
</evidence>
<dbReference type="UniPathway" id="UPA00245"/>
<evidence type="ECO:0000256" key="9">
    <source>
        <dbReference type="ARBA" id="ARBA00064749"/>
    </source>
</evidence>
<gene>
    <name evidence="10" type="primary">pdxT</name>
    <name evidence="13" type="ordered locus">Dbac_0040</name>
</gene>
<keyword evidence="4 10" id="KW-0315">Glutamine amidotransferase</keyword>
<dbReference type="GO" id="GO:0006543">
    <property type="term" value="P:L-glutamine catabolic process"/>
    <property type="evidence" value="ECO:0007669"/>
    <property type="project" value="UniProtKB-UniRule"/>
</dbReference>
<dbReference type="InterPro" id="IPR021196">
    <property type="entry name" value="PdxT/SNO_CS"/>
</dbReference>
<reference evidence="13 14" key="1">
    <citation type="journal article" date="2009" name="Stand. Genomic Sci.">
        <title>Complete genome sequence of Desulfomicrobium baculatum type strain (X).</title>
        <authorList>
            <person name="Copeland A."/>
            <person name="Spring S."/>
            <person name="Goker M."/>
            <person name="Schneider S."/>
            <person name="Lapidus A."/>
            <person name="Del Rio T.G."/>
            <person name="Tice H."/>
            <person name="Cheng J.F."/>
            <person name="Chen F."/>
            <person name="Nolan M."/>
            <person name="Bruce D."/>
            <person name="Goodwin L."/>
            <person name="Pitluck S."/>
            <person name="Ivanova N."/>
            <person name="Mavrommatis K."/>
            <person name="Ovchinnikova G."/>
            <person name="Pati A."/>
            <person name="Chen A."/>
            <person name="Palaniappan K."/>
            <person name="Land M."/>
            <person name="Hauser L."/>
            <person name="Chang Y.J."/>
            <person name="Jeffries C.C."/>
            <person name="Meincke L."/>
            <person name="Sims D."/>
            <person name="Brettin T."/>
            <person name="Detter J.C."/>
            <person name="Han C."/>
            <person name="Chain P."/>
            <person name="Bristow J."/>
            <person name="Eisen J.A."/>
            <person name="Markowitz V."/>
            <person name="Hugenholtz P."/>
            <person name="Kyrpides N.C."/>
            <person name="Klenk H.P."/>
            <person name="Lucas S."/>
        </authorList>
    </citation>
    <scope>NUCLEOTIDE SEQUENCE [LARGE SCALE GENOMIC DNA]</scope>
    <source>
        <strain evidence="14">DSM 4028 / VKM B-1378 / X</strain>
    </source>
</reference>
<dbReference type="HAMAP" id="MF_01615">
    <property type="entry name" value="PdxT"/>
    <property type="match status" value="1"/>
</dbReference>
<dbReference type="PIRSF" id="PIRSF005639">
    <property type="entry name" value="Glut_amidoT_SNO"/>
    <property type="match status" value="1"/>
</dbReference>
<dbReference type="GO" id="GO:0036381">
    <property type="term" value="F:pyridoxal 5'-phosphate synthase (glutamine hydrolysing) activity"/>
    <property type="evidence" value="ECO:0007669"/>
    <property type="project" value="UniProtKB-UniRule"/>
</dbReference>
<feature type="binding site" evidence="10 12">
    <location>
        <begin position="46"/>
        <end position="48"/>
    </location>
    <ligand>
        <name>L-glutamine</name>
        <dbReference type="ChEBI" id="CHEBI:58359"/>
    </ligand>
</feature>
<feature type="binding site" evidence="10 12">
    <location>
        <position position="103"/>
    </location>
    <ligand>
        <name>L-glutamine</name>
        <dbReference type="ChEBI" id="CHEBI:58359"/>
    </ligand>
</feature>
<feature type="active site" description="Nucleophile" evidence="10 11">
    <location>
        <position position="77"/>
    </location>
</feature>
<evidence type="ECO:0000256" key="10">
    <source>
        <dbReference type="HAMAP-Rule" id="MF_01615"/>
    </source>
</evidence>
<dbReference type="EMBL" id="CP001629">
    <property type="protein sequence ID" value="ACU88170.1"/>
    <property type="molecule type" value="Genomic_DNA"/>
</dbReference>
<comment type="subunit">
    <text evidence="9 10">In the presence of PdxS, forms a dodecamer of heterodimers. Only shows activity in the heterodimer.</text>
</comment>
<name>C7LSF6_DESBD</name>
<dbReference type="GO" id="GO:0005829">
    <property type="term" value="C:cytosol"/>
    <property type="evidence" value="ECO:0007669"/>
    <property type="project" value="TreeGrafter"/>
</dbReference>
<dbReference type="PROSITE" id="PS01236">
    <property type="entry name" value="PDXT_SNO_1"/>
    <property type="match status" value="1"/>
</dbReference>
<evidence type="ECO:0000313" key="13">
    <source>
        <dbReference type="EMBL" id="ACU88170.1"/>
    </source>
</evidence>
<dbReference type="EC" id="3.5.1.2" evidence="10"/>
<dbReference type="GO" id="GO:1903600">
    <property type="term" value="C:glutaminase complex"/>
    <property type="evidence" value="ECO:0007669"/>
    <property type="project" value="TreeGrafter"/>
</dbReference>
<dbReference type="SUPFAM" id="SSF52317">
    <property type="entry name" value="Class I glutamine amidotransferase-like"/>
    <property type="match status" value="1"/>
</dbReference>
<keyword evidence="5 10" id="KW-0456">Lyase</keyword>
<evidence type="ECO:0000256" key="3">
    <source>
        <dbReference type="ARBA" id="ARBA00022898"/>
    </source>
</evidence>
<feature type="active site" description="Charge relay system" evidence="10 11">
    <location>
        <position position="169"/>
    </location>
</feature>
<dbReference type="GO" id="GO:0004359">
    <property type="term" value="F:glutaminase activity"/>
    <property type="evidence" value="ECO:0007669"/>
    <property type="project" value="UniProtKB-UniRule"/>
</dbReference>
<feature type="active site" description="Charge relay system" evidence="10 11">
    <location>
        <position position="171"/>
    </location>
</feature>
<keyword evidence="3 10" id="KW-0663">Pyridoxal phosphate</keyword>
<dbReference type="GO" id="GO:0008614">
    <property type="term" value="P:pyridoxine metabolic process"/>
    <property type="evidence" value="ECO:0007669"/>
    <property type="project" value="TreeGrafter"/>
</dbReference>
<comment type="catalytic activity">
    <reaction evidence="7 10">
        <text>L-glutamine + H2O = L-glutamate + NH4(+)</text>
        <dbReference type="Rhea" id="RHEA:15889"/>
        <dbReference type="ChEBI" id="CHEBI:15377"/>
        <dbReference type="ChEBI" id="CHEBI:28938"/>
        <dbReference type="ChEBI" id="CHEBI:29985"/>
        <dbReference type="ChEBI" id="CHEBI:58359"/>
        <dbReference type="EC" id="3.5.1.2"/>
    </reaction>
</comment>
<comment type="function">
    <text evidence="8 10">Catalyzes the hydrolysis of glutamine to glutamate and ammonia as part of the biosynthesis of pyridoxal 5'-phosphate. The resulting ammonia molecule is channeled to the active site of PdxS.</text>
</comment>
<dbReference type="InterPro" id="IPR029062">
    <property type="entry name" value="Class_I_gatase-like"/>
</dbReference>
<comment type="pathway">
    <text evidence="10">Cofactor biosynthesis; pyridoxal 5'-phosphate biosynthesis.</text>
</comment>
<dbReference type="PANTHER" id="PTHR31559">
    <property type="entry name" value="PYRIDOXAL 5'-PHOSPHATE SYNTHASE SUBUNIT SNO"/>
    <property type="match status" value="1"/>
</dbReference>
<evidence type="ECO:0000256" key="11">
    <source>
        <dbReference type="PIRSR" id="PIRSR005639-1"/>
    </source>
</evidence>